<dbReference type="EMBL" id="UINC01132179">
    <property type="protein sequence ID" value="SVD14331.1"/>
    <property type="molecule type" value="Genomic_DNA"/>
</dbReference>
<evidence type="ECO:0000256" key="1">
    <source>
        <dbReference type="SAM" id="Phobius"/>
    </source>
</evidence>
<keyword evidence="1" id="KW-0812">Transmembrane</keyword>
<dbReference type="AlphaFoldDB" id="A0A382SZG3"/>
<protein>
    <recommendedName>
        <fullName evidence="3">Mechanosensitive ion channel inner membrane domain-containing protein</fullName>
    </recommendedName>
</protein>
<keyword evidence="1" id="KW-1133">Transmembrane helix</keyword>
<feature type="transmembrane region" description="Helical" evidence="1">
    <location>
        <begin position="14"/>
        <end position="34"/>
    </location>
</feature>
<reference evidence="2" key="1">
    <citation type="submission" date="2018-05" db="EMBL/GenBank/DDBJ databases">
        <authorList>
            <person name="Lanie J.A."/>
            <person name="Ng W.-L."/>
            <person name="Kazmierczak K.M."/>
            <person name="Andrzejewski T.M."/>
            <person name="Davidsen T.M."/>
            <person name="Wayne K.J."/>
            <person name="Tettelin H."/>
            <person name="Glass J.I."/>
            <person name="Rusch D."/>
            <person name="Podicherti R."/>
            <person name="Tsui H.-C.T."/>
            <person name="Winkler M.E."/>
        </authorList>
    </citation>
    <scope>NUCLEOTIDE SEQUENCE</scope>
</reference>
<organism evidence="2">
    <name type="scientific">marine metagenome</name>
    <dbReference type="NCBI Taxonomy" id="408172"/>
    <lineage>
        <taxon>unclassified sequences</taxon>
        <taxon>metagenomes</taxon>
        <taxon>ecological metagenomes</taxon>
    </lineage>
</organism>
<accession>A0A382SZG3</accession>
<keyword evidence="1" id="KW-0472">Membrane</keyword>
<evidence type="ECO:0008006" key="3">
    <source>
        <dbReference type="Google" id="ProtNLM"/>
    </source>
</evidence>
<name>A0A382SZG3_9ZZZZ</name>
<sequence length="123" mass="13873">MNIEELAVGTSLDITGFLMPWLAALLSIIMALMIKDWATSFAKGLKFKMNRDFNPGDVVLLDGEEAVIITIGVTKTVFEKVNNRGIVWRYVPNERLAYLKLEKVVRSDVRKNGSEKKKETLLS</sequence>
<gene>
    <name evidence="2" type="ORF">METZ01_LOCUS367185</name>
</gene>
<proteinExistence type="predicted"/>
<evidence type="ECO:0000313" key="2">
    <source>
        <dbReference type="EMBL" id="SVD14331.1"/>
    </source>
</evidence>